<dbReference type="Pfam" id="PF07098">
    <property type="entry name" value="DUF1360"/>
    <property type="match status" value="1"/>
</dbReference>
<comment type="caution">
    <text evidence="1">The sequence shown here is derived from an EMBL/GenBank/DDBJ whole genome shotgun (WGS) entry which is preliminary data.</text>
</comment>
<dbReference type="Proteomes" id="UP000446768">
    <property type="component" value="Unassembled WGS sequence"/>
</dbReference>
<name>A0A7X2IMU4_9BURK</name>
<evidence type="ECO:0000313" key="2">
    <source>
        <dbReference type="Proteomes" id="UP000446768"/>
    </source>
</evidence>
<dbReference type="AlphaFoldDB" id="A0A7X2IMU4"/>
<gene>
    <name evidence="1" type="ORF">GJ700_12285</name>
</gene>
<sequence length="98" mass="10767">MTPWYELLLAVLGVWRVCHLLYAEDGPWDSIAALRRLAGDSAAGRAMDCFYCLSLWVAPPFAAVLAPDWRRGVLLWLALSGAAIMLEAARAALSHKEP</sequence>
<dbReference type="EMBL" id="WKJJ01000007">
    <property type="protein sequence ID" value="MRV72487.1"/>
    <property type="molecule type" value="Genomic_DNA"/>
</dbReference>
<organism evidence="1 2">
    <name type="scientific">Pseudoduganella rivuli</name>
    <dbReference type="NCBI Taxonomy" id="2666085"/>
    <lineage>
        <taxon>Bacteria</taxon>
        <taxon>Pseudomonadati</taxon>
        <taxon>Pseudomonadota</taxon>
        <taxon>Betaproteobacteria</taxon>
        <taxon>Burkholderiales</taxon>
        <taxon>Oxalobacteraceae</taxon>
        <taxon>Telluria group</taxon>
        <taxon>Pseudoduganella</taxon>
    </lineage>
</organism>
<proteinExistence type="predicted"/>
<dbReference type="RefSeq" id="WP_154374123.1">
    <property type="nucleotide sequence ID" value="NZ_WKJJ01000007.1"/>
</dbReference>
<evidence type="ECO:0000313" key="1">
    <source>
        <dbReference type="EMBL" id="MRV72487.1"/>
    </source>
</evidence>
<protein>
    <submittedName>
        <fullName evidence="1">DUF1360 domain-containing protein</fullName>
    </submittedName>
</protein>
<accession>A0A7X2IMU4</accession>
<keyword evidence="2" id="KW-1185">Reference proteome</keyword>
<reference evidence="1 2" key="1">
    <citation type="submission" date="2019-11" db="EMBL/GenBank/DDBJ databases">
        <title>Novel species isolated from a subtropical stream in China.</title>
        <authorList>
            <person name="Lu H."/>
        </authorList>
    </citation>
    <scope>NUCLEOTIDE SEQUENCE [LARGE SCALE GENOMIC DNA]</scope>
    <source>
        <strain evidence="1 2">FT92W</strain>
    </source>
</reference>
<dbReference type="InterPro" id="IPR010773">
    <property type="entry name" value="Mycophage_PG1_Gp7"/>
</dbReference>